<feature type="binding site" evidence="12">
    <location>
        <position position="204"/>
    </location>
    <ligand>
        <name>pyruvate</name>
        <dbReference type="ChEBI" id="CHEBI:15361"/>
    </ligand>
</feature>
<dbReference type="GO" id="GO:0008840">
    <property type="term" value="F:4-hydroxy-tetrahydrodipicolinate synthase activity"/>
    <property type="evidence" value="ECO:0007669"/>
    <property type="project" value="UniProtKB-EC"/>
</dbReference>
<dbReference type="EMBL" id="JBDXSU010000011">
    <property type="protein sequence ID" value="MFB5191483.1"/>
    <property type="molecule type" value="Genomic_DNA"/>
</dbReference>
<dbReference type="PROSITE" id="PS00666">
    <property type="entry name" value="DHDPS_2"/>
    <property type="match status" value="1"/>
</dbReference>
<evidence type="ECO:0000256" key="10">
    <source>
        <dbReference type="ARBA" id="ARBA00023270"/>
    </source>
</evidence>
<dbReference type="InterPro" id="IPR020625">
    <property type="entry name" value="Schiff_base-form_aldolases_AS"/>
</dbReference>
<dbReference type="PRINTS" id="PR00146">
    <property type="entry name" value="DHPICSNTHASE"/>
</dbReference>
<evidence type="ECO:0000256" key="9">
    <source>
        <dbReference type="ARBA" id="ARBA00023239"/>
    </source>
</evidence>
<evidence type="ECO:0000256" key="12">
    <source>
        <dbReference type="HAMAP-Rule" id="MF_00418"/>
    </source>
</evidence>
<sequence>MDFGSLITAMVTPFDGDDQVDEVALQSLVNHLIDTGTTSILACGTTGESPTLTHEEKLKLFTATLKAVDGRVPVMAGTGSNSTKQSIEFTKEVASLGVDGILLVSPYYNKPTQDGLYEHFAAIASSVSLPVMIYNVPGRTSVNIEVDTVLRLAQIPNIFAIKEASGQFTQISHIAAEKPDDFLLYSGDDKFTIPMLSLGAAGVVSVASHVVGSEIRQMMECFWQGDHAEAAVWSARLLPIFEGLFASASPAPVKAALELIGQQVGPVRQPLMPISDALLQHLRALLNRLGKCE</sequence>
<dbReference type="PANTHER" id="PTHR12128:SF66">
    <property type="entry name" value="4-HYDROXY-2-OXOGLUTARATE ALDOLASE, MITOCHONDRIAL"/>
    <property type="match status" value="1"/>
</dbReference>
<keyword evidence="7 12" id="KW-0220">Diaminopimelate biosynthesis</keyword>
<evidence type="ECO:0000256" key="4">
    <source>
        <dbReference type="ARBA" id="ARBA00012086"/>
    </source>
</evidence>
<dbReference type="Gene3D" id="3.20.20.70">
    <property type="entry name" value="Aldolase class I"/>
    <property type="match status" value="1"/>
</dbReference>
<dbReference type="Pfam" id="PF00701">
    <property type="entry name" value="DHDPS"/>
    <property type="match status" value="1"/>
</dbReference>
<accession>A0ABV5AGV3</accession>
<keyword evidence="9 12" id="KW-0456">Lyase</keyword>
<proteinExistence type="inferred from homology"/>
<dbReference type="EC" id="4.3.3.7" evidence="4 12"/>
<dbReference type="InterPro" id="IPR002220">
    <property type="entry name" value="DapA-like"/>
</dbReference>
<keyword evidence="15" id="KW-1185">Reference proteome</keyword>
<keyword evidence="6 12" id="KW-0028">Amino-acid biosynthesis</keyword>
<evidence type="ECO:0000256" key="3">
    <source>
        <dbReference type="ARBA" id="ARBA00007592"/>
    </source>
</evidence>
<dbReference type="HAMAP" id="MF_00418">
    <property type="entry name" value="DapA"/>
    <property type="match status" value="1"/>
</dbReference>
<feature type="site" description="Part of a proton relay during catalysis" evidence="12">
    <location>
        <position position="108"/>
    </location>
</feature>
<reference evidence="14 15" key="1">
    <citation type="journal article" date="2024" name="Int. J. Mol. Sci.">
        <title>Exploration of Alicyclobacillus spp. Genome in Search of Antibiotic Resistance.</title>
        <authorList>
            <person name="Bucka-Kolendo J."/>
            <person name="Kiousi D.E."/>
            <person name="Dekowska A."/>
            <person name="Mikolajczuk-Szczyrba A."/>
            <person name="Karadedos D.M."/>
            <person name="Michael P."/>
            <person name="Galanis A."/>
            <person name="Sokolowska B."/>
        </authorList>
    </citation>
    <scope>NUCLEOTIDE SEQUENCE [LARGE SCALE GENOMIC DNA]</scope>
    <source>
        <strain evidence="14 15">KKP 3000</strain>
    </source>
</reference>
<dbReference type="SUPFAM" id="SSF51569">
    <property type="entry name" value="Aldolase"/>
    <property type="match status" value="1"/>
</dbReference>
<dbReference type="InterPro" id="IPR005263">
    <property type="entry name" value="DapA"/>
</dbReference>
<dbReference type="CDD" id="cd00950">
    <property type="entry name" value="DHDPS"/>
    <property type="match status" value="1"/>
</dbReference>
<organism evidence="14 15">
    <name type="scientific">Alicyclobacillus fastidiosus</name>
    <dbReference type="NCBI Taxonomy" id="392011"/>
    <lineage>
        <taxon>Bacteria</taxon>
        <taxon>Bacillati</taxon>
        <taxon>Bacillota</taxon>
        <taxon>Bacilli</taxon>
        <taxon>Bacillales</taxon>
        <taxon>Alicyclobacillaceae</taxon>
        <taxon>Alicyclobacillus</taxon>
    </lineage>
</organism>
<keyword evidence="5 12" id="KW-0963">Cytoplasm</keyword>
<evidence type="ECO:0000256" key="5">
    <source>
        <dbReference type="ARBA" id="ARBA00022490"/>
    </source>
</evidence>
<keyword evidence="10 12" id="KW-0704">Schiff base</keyword>
<evidence type="ECO:0000256" key="11">
    <source>
        <dbReference type="ARBA" id="ARBA00047836"/>
    </source>
</evidence>
<comment type="similarity">
    <text evidence="3 12 13">Belongs to the DapA family.</text>
</comment>
<dbReference type="NCBIfam" id="TIGR00674">
    <property type="entry name" value="dapA"/>
    <property type="match status" value="1"/>
</dbReference>
<protein>
    <recommendedName>
        <fullName evidence="4 12">4-hydroxy-tetrahydrodipicolinate synthase</fullName>
        <shortName evidence="12">HTPA synthase</shortName>
        <ecNumber evidence="4 12">4.3.3.7</ecNumber>
    </recommendedName>
</protein>
<comment type="caution">
    <text evidence="12">Was originally thought to be a dihydrodipicolinate synthase (DHDPS), catalyzing the condensation of (S)-aspartate-beta-semialdehyde [(S)-ASA] and pyruvate to dihydrodipicolinate (DHDP). However, it was shown in E.coli that the product of the enzymatic reaction is not dihydrodipicolinate but in fact (4S)-4-hydroxy-2,3,4,5-tetrahydro-(2S)-dipicolinic acid (HTPA), and that the consecutive dehydration reaction leading to DHDP is not spontaneous but catalyzed by DapB.</text>
</comment>
<dbReference type="SMART" id="SM01130">
    <property type="entry name" value="DHDPS"/>
    <property type="match status" value="1"/>
</dbReference>
<comment type="caution">
    <text evidence="14">The sequence shown here is derived from an EMBL/GenBank/DDBJ whole genome shotgun (WGS) entry which is preliminary data.</text>
</comment>
<keyword evidence="8 12" id="KW-0457">Lysine biosynthesis</keyword>
<dbReference type="PANTHER" id="PTHR12128">
    <property type="entry name" value="DIHYDRODIPICOLINATE SYNTHASE"/>
    <property type="match status" value="1"/>
</dbReference>
<evidence type="ECO:0000256" key="8">
    <source>
        <dbReference type="ARBA" id="ARBA00023154"/>
    </source>
</evidence>
<dbReference type="PIRSF" id="PIRSF001365">
    <property type="entry name" value="DHDPS"/>
    <property type="match status" value="1"/>
</dbReference>
<evidence type="ECO:0000256" key="1">
    <source>
        <dbReference type="ARBA" id="ARBA00003294"/>
    </source>
</evidence>
<comment type="subcellular location">
    <subcellularLocation>
        <location evidence="12">Cytoplasm</location>
    </subcellularLocation>
</comment>
<comment type="subunit">
    <text evidence="12">Homotetramer; dimer of dimers.</text>
</comment>
<feature type="active site" description="Schiff-base intermediate with substrate" evidence="12">
    <location>
        <position position="162"/>
    </location>
</feature>
<evidence type="ECO:0000256" key="2">
    <source>
        <dbReference type="ARBA" id="ARBA00005120"/>
    </source>
</evidence>
<dbReference type="RefSeq" id="WP_275472880.1">
    <property type="nucleotide sequence ID" value="NZ_CP162940.1"/>
</dbReference>
<dbReference type="InterPro" id="IPR020624">
    <property type="entry name" value="Schiff_base-form_aldolases_CS"/>
</dbReference>
<gene>
    <name evidence="12 14" type="primary">dapA</name>
    <name evidence="14" type="ORF">KKP3000_000256</name>
</gene>
<comment type="pathway">
    <text evidence="2 12">Amino-acid biosynthesis; L-lysine biosynthesis via DAP pathway; (S)-tetrahydrodipicolinate from L-aspartate: step 3/4.</text>
</comment>
<comment type="function">
    <text evidence="1 12">Catalyzes the condensation of (S)-aspartate-beta-semialdehyde [(S)-ASA] and pyruvate to 4-hydroxy-tetrahydrodipicolinate (HTPA).</text>
</comment>
<evidence type="ECO:0000313" key="15">
    <source>
        <dbReference type="Proteomes" id="UP001579974"/>
    </source>
</evidence>
<evidence type="ECO:0000313" key="14">
    <source>
        <dbReference type="EMBL" id="MFB5191483.1"/>
    </source>
</evidence>
<evidence type="ECO:0000256" key="7">
    <source>
        <dbReference type="ARBA" id="ARBA00022915"/>
    </source>
</evidence>
<feature type="binding site" evidence="12">
    <location>
        <position position="46"/>
    </location>
    <ligand>
        <name>pyruvate</name>
        <dbReference type="ChEBI" id="CHEBI:15361"/>
    </ligand>
</feature>
<evidence type="ECO:0000256" key="13">
    <source>
        <dbReference type="PIRNR" id="PIRNR001365"/>
    </source>
</evidence>
<evidence type="ECO:0000256" key="6">
    <source>
        <dbReference type="ARBA" id="ARBA00022605"/>
    </source>
</evidence>
<feature type="active site" description="Proton donor/acceptor" evidence="12">
    <location>
        <position position="134"/>
    </location>
</feature>
<dbReference type="PROSITE" id="PS00665">
    <property type="entry name" value="DHDPS_1"/>
    <property type="match status" value="1"/>
</dbReference>
<comment type="catalytic activity">
    <reaction evidence="11 12">
        <text>L-aspartate 4-semialdehyde + pyruvate = (2S,4S)-4-hydroxy-2,3,4,5-tetrahydrodipicolinate + H2O + H(+)</text>
        <dbReference type="Rhea" id="RHEA:34171"/>
        <dbReference type="ChEBI" id="CHEBI:15361"/>
        <dbReference type="ChEBI" id="CHEBI:15377"/>
        <dbReference type="ChEBI" id="CHEBI:15378"/>
        <dbReference type="ChEBI" id="CHEBI:67139"/>
        <dbReference type="ChEBI" id="CHEBI:537519"/>
        <dbReference type="EC" id="4.3.3.7"/>
    </reaction>
</comment>
<dbReference type="InterPro" id="IPR013785">
    <property type="entry name" value="Aldolase_TIM"/>
</dbReference>
<name>A0ABV5AGV3_9BACL</name>
<feature type="site" description="Part of a proton relay during catalysis" evidence="12">
    <location>
        <position position="45"/>
    </location>
</feature>
<dbReference type="Proteomes" id="UP001579974">
    <property type="component" value="Unassembled WGS sequence"/>
</dbReference>